<evidence type="ECO:0000313" key="1">
    <source>
        <dbReference type="EMBL" id="KAJ9061310.1"/>
    </source>
</evidence>
<dbReference type="EMBL" id="QTSX02005078">
    <property type="protein sequence ID" value="KAJ9061310.1"/>
    <property type="molecule type" value="Genomic_DNA"/>
</dbReference>
<evidence type="ECO:0000313" key="2">
    <source>
        <dbReference type="Proteomes" id="UP001165960"/>
    </source>
</evidence>
<reference evidence="1" key="1">
    <citation type="submission" date="2022-04" db="EMBL/GenBank/DDBJ databases">
        <title>Genome of the entomopathogenic fungus Entomophthora muscae.</title>
        <authorList>
            <person name="Elya C."/>
            <person name="Lovett B.R."/>
            <person name="Lee E."/>
            <person name="Macias A.M."/>
            <person name="Hajek A.E."/>
            <person name="De Bivort B.L."/>
            <person name="Kasson M.T."/>
            <person name="De Fine Licht H.H."/>
            <person name="Stajich J.E."/>
        </authorList>
    </citation>
    <scope>NUCLEOTIDE SEQUENCE</scope>
    <source>
        <strain evidence="1">Berkeley</strain>
    </source>
</reference>
<protein>
    <submittedName>
        <fullName evidence="1">Uncharacterized protein</fullName>
    </submittedName>
</protein>
<sequence>MTLPLTPQPNRPQESMVANESVLKQLFGVIYITLTGLVDSMVPSNGPWAILDKSLSYIVKLAPIIWQAIPSGPADHLPANSQEPPAGWIPDNSIKIVPFKKNPVLYSGLSFSFSKLATWEGQVP</sequence>
<accession>A0ACC2SG84</accession>
<proteinExistence type="predicted"/>
<dbReference type="Proteomes" id="UP001165960">
    <property type="component" value="Unassembled WGS sequence"/>
</dbReference>
<keyword evidence="2" id="KW-1185">Reference proteome</keyword>
<comment type="caution">
    <text evidence="1">The sequence shown here is derived from an EMBL/GenBank/DDBJ whole genome shotgun (WGS) entry which is preliminary data.</text>
</comment>
<name>A0ACC2SG84_9FUNG</name>
<gene>
    <name evidence="1" type="ORF">DSO57_1021882</name>
</gene>
<organism evidence="1 2">
    <name type="scientific">Entomophthora muscae</name>
    <dbReference type="NCBI Taxonomy" id="34485"/>
    <lineage>
        <taxon>Eukaryota</taxon>
        <taxon>Fungi</taxon>
        <taxon>Fungi incertae sedis</taxon>
        <taxon>Zoopagomycota</taxon>
        <taxon>Entomophthoromycotina</taxon>
        <taxon>Entomophthoromycetes</taxon>
        <taxon>Entomophthorales</taxon>
        <taxon>Entomophthoraceae</taxon>
        <taxon>Entomophthora</taxon>
    </lineage>
</organism>